<reference evidence="2 3" key="1">
    <citation type="submission" date="2024-04" db="EMBL/GenBank/DDBJ databases">
        <title>Tritrichomonas musculus Genome.</title>
        <authorList>
            <person name="Alves-Ferreira E."/>
            <person name="Grigg M."/>
            <person name="Lorenzi H."/>
            <person name="Galac M."/>
        </authorList>
    </citation>
    <scope>NUCLEOTIDE SEQUENCE [LARGE SCALE GENOMIC DNA]</scope>
    <source>
        <strain evidence="2 3">EAF2021</strain>
    </source>
</reference>
<evidence type="ECO:0000313" key="3">
    <source>
        <dbReference type="Proteomes" id="UP001470230"/>
    </source>
</evidence>
<name>A0ABR2K8W1_9EUKA</name>
<keyword evidence="3" id="KW-1185">Reference proteome</keyword>
<organism evidence="2 3">
    <name type="scientific">Tritrichomonas musculus</name>
    <dbReference type="NCBI Taxonomy" id="1915356"/>
    <lineage>
        <taxon>Eukaryota</taxon>
        <taxon>Metamonada</taxon>
        <taxon>Parabasalia</taxon>
        <taxon>Tritrichomonadida</taxon>
        <taxon>Tritrichomonadidae</taxon>
        <taxon>Tritrichomonas</taxon>
    </lineage>
</organism>
<sequence length="591" mass="69711">MPKLFNPEEQKYVVEWFTKADGYKIRAKITNFMKNFYTELGSLDVLVKRFANLSKMTIEKCLNNDKDKYILNAEKVLINCLKFDELDGFQGLLVHIFFLDPSLISKFWLFAFCDKPLSPPPDQAPSQNQNVQSNQMNPSYNTNYSFHNTGYYPYPPQQTSYLTQPNSYLPQQQASYLSQPTSYLPQQNSYLPQQQASYLSQPTSYLPQQNSYSTPNQIRPESQVKAENPDKCIDALCKVLNMFADEFSDETNNSREFINFFITRFLKSGLEAAANDLLLSRLKYLFEPLKRYLFSITKCGCEKCIESFINCSQAYRYFIESQSISQNDDLVYDVRDSLIDLLNLRQTNYLEIIIKYLIITAKPKFFKGRTIDYLAALLRIGLPLTNDALNTKTELLTNCMKLIYDIFNEEEVYEIKDSELITNCIRFFYLNRFYEPFHVIPQRILNSDLKWKIQLEDLEDIVFDIYLEEEEDNENDYANDVEFEADRNDKEYKEYIRLFNDLRGKGKKKKNEQMFNIKLVEENVKLCVDQAYLINVNNIREISPIAESCKASFQMLFRRQMVKFLNEQQNTDQNQKNEQKPEMNIFFEKFE</sequence>
<feature type="region of interest" description="Disordered" evidence="1">
    <location>
        <begin position="120"/>
        <end position="139"/>
    </location>
</feature>
<gene>
    <name evidence="2" type="ORF">M9Y10_038614</name>
</gene>
<evidence type="ECO:0000313" key="2">
    <source>
        <dbReference type="EMBL" id="KAK8887564.1"/>
    </source>
</evidence>
<accession>A0ABR2K8W1</accession>
<dbReference type="EMBL" id="JAPFFF010000006">
    <property type="protein sequence ID" value="KAK8887564.1"/>
    <property type="molecule type" value="Genomic_DNA"/>
</dbReference>
<protein>
    <submittedName>
        <fullName evidence="2">Uncharacterized protein</fullName>
    </submittedName>
</protein>
<proteinExistence type="predicted"/>
<dbReference type="Proteomes" id="UP001470230">
    <property type="component" value="Unassembled WGS sequence"/>
</dbReference>
<feature type="compositionally biased region" description="Low complexity" evidence="1">
    <location>
        <begin position="126"/>
        <end position="139"/>
    </location>
</feature>
<evidence type="ECO:0000256" key="1">
    <source>
        <dbReference type="SAM" id="MobiDB-lite"/>
    </source>
</evidence>
<comment type="caution">
    <text evidence="2">The sequence shown here is derived from an EMBL/GenBank/DDBJ whole genome shotgun (WGS) entry which is preliminary data.</text>
</comment>